<organism evidence="1 2">
    <name type="scientific">Barrientosiimonas humi</name>
    <dbReference type="NCBI Taxonomy" id="999931"/>
    <lineage>
        <taxon>Bacteria</taxon>
        <taxon>Bacillati</taxon>
        <taxon>Actinomycetota</taxon>
        <taxon>Actinomycetes</taxon>
        <taxon>Micrococcales</taxon>
        <taxon>Dermacoccaceae</taxon>
        <taxon>Barrientosiimonas</taxon>
    </lineage>
</organism>
<reference evidence="1 2" key="1">
    <citation type="submission" date="2019-06" db="EMBL/GenBank/DDBJ databases">
        <title>Sequencing the genomes of 1000 actinobacteria strains.</title>
        <authorList>
            <person name="Klenk H.-P."/>
        </authorList>
    </citation>
    <scope>NUCLEOTIDE SEQUENCE [LARGE SCALE GENOMIC DNA]</scope>
    <source>
        <strain evidence="1 2">DSM 24617</strain>
    </source>
</reference>
<name>A0A542X982_9MICO</name>
<dbReference type="EMBL" id="VFOK01000001">
    <property type="protein sequence ID" value="TQL32395.1"/>
    <property type="molecule type" value="Genomic_DNA"/>
</dbReference>
<protein>
    <recommendedName>
        <fullName evidence="3">Bacteriocin biosynthesis cyclodehydratase domain-containing protein</fullName>
    </recommendedName>
</protein>
<dbReference type="Gene3D" id="3.40.50.720">
    <property type="entry name" value="NAD(P)-binding Rossmann-like Domain"/>
    <property type="match status" value="1"/>
</dbReference>
<accession>A0A542X982</accession>
<dbReference type="RefSeq" id="WP_236022231.1">
    <property type="nucleotide sequence ID" value="NZ_CAJTBP010000001.1"/>
</dbReference>
<comment type="caution">
    <text evidence="1">The sequence shown here is derived from an EMBL/GenBank/DDBJ whole genome shotgun (WGS) entry which is preliminary data.</text>
</comment>
<evidence type="ECO:0000313" key="1">
    <source>
        <dbReference type="EMBL" id="TQL32395.1"/>
    </source>
</evidence>
<evidence type="ECO:0000313" key="2">
    <source>
        <dbReference type="Proteomes" id="UP000318336"/>
    </source>
</evidence>
<dbReference type="Proteomes" id="UP000318336">
    <property type="component" value="Unassembled WGS sequence"/>
</dbReference>
<proteinExistence type="predicted"/>
<evidence type="ECO:0008006" key="3">
    <source>
        <dbReference type="Google" id="ProtNLM"/>
    </source>
</evidence>
<dbReference type="AlphaFoldDB" id="A0A542X982"/>
<keyword evidence="2" id="KW-1185">Reference proteome</keyword>
<sequence>MTDTPRPVVPLRTTRRGEHSLLVRLPRRAPLIVDDVEPDPARALLALGASSSLELHAVAERPSTPAPIADLLDHLARAAERATLSRPVLERILVEGRGTLPASIGEVLRHYALDVVLPGTPADDGRPVGLVVDVTCEALDLDACAGWREQRVPVLPVLVRGDQAVVGPLLPTRGPLCARCLELHRLDRDPHRAHLLAGLDTGLRDPAQLDLDPAHAALVTGLVATLVRCLAHGIPVPPSLSLTARLPYPVVQHHEWVPHPRCDCVTMAP</sequence>
<gene>
    <name evidence="1" type="ORF">FB554_0519</name>
</gene>